<keyword evidence="3" id="KW-0479">Metal-binding</keyword>
<keyword evidence="8 12" id="KW-0238">DNA-binding</keyword>
<reference evidence="16 17" key="1">
    <citation type="journal article" date="2016" name="Nat. Commun.">
        <title>Extremotolerant tardigrade genome and improved radiotolerance of human cultured cells by tardigrade-unique protein.</title>
        <authorList>
            <person name="Hashimoto T."/>
            <person name="Horikawa D.D."/>
            <person name="Saito Y."/>
            <person name="Kuwahara H."/>
            <person name="Kozuka-Hata H."/>
            <person name="Shin-I T."/>
            <person name="Minakuchi Y."/>
            <person name="Ohishi K."/>
            <person name="Motoyama A."/>
            <person name="Aizu T."/>
            <person name="Enomoto A."/>
            <person name="Kondo K."/>
            <person name="Tanaka S."/>
            <person name="Hara Y."/>
            <person name="Koshikawa S."/>
            <person name="Sagara H."/>
            <person name="Miura T."/>
            <person name="Yokobori S."/>
            <person name="Miyagawa K."/>
            <person name="Suzuki Y."/>
            <person name="Kubo T."/>
            <person name="Oyama M."/>
            <person name="Kohara Y."/>
            <person name="Fujiyama A."/>
            <person name="Arakawa K."/>
            <person name="Katayama T."/>
            <person name="Toyoda A."/>
            <person name="Kunieda T."/>
        </authorList>
    </citation>
    <scope>NUCLEOTIDE SEQUENCE [LARGE SCALE GENOMIC DNA]</scope>
    <source>
        <strain evidence="16 17">YOKOZUNA-1</strain>
    </source>
</reference>
<evidence type="ECO:0000313" key="17">
    <source>
        <dbReference type="Proteomes" id="UP000186922"/>
    </source>
</evidence>
<feature type="compositionally biased region" description="Polar residues" evidence="14">
    <location>
        <begin position="216"/>
        <end position="227"/>
    </location>
</feature>
<dbReference type="GO" id="GO:0008270">
    <property type="term" value="F:zinc ion binding"/>
    <property type="evidence" value="ECO:0007669"/>
    <property type="project" value="UniProtKB-KW"/>
</dbReference>
<comment type="caution">
    <text evidence="16">The sequence shown here is derived from an EMBL/GenBank/DDBJ whole genome shotgun (WGS) entry which is preliminary data.</text>
</comment>
<evidence type="ECO:0000256" key="7">
    <source>
        <dbReference type="ARBA" id="ARBA00023054"/>
    </source>
</evidence>
<evidence type="ECO:0000256" key="14">
    <source>
        <dbReference type="SAM" id="MobiDB-lite"/>
    </source>
</evidence>
<feature type="region of interest" description="Disordered" evidence="14">
    <location>
        <begin position="201"/>
        <end position="284"/>
    </location>
</feature>
<feature type="compositionally biased region" description="Low complexity" evidence="14">
    <location>
        <begin position="672"/>
        <end position="681"/>
    </location>
</feature>
<evidence type="ECO:0000256" key="9">
    <source>
        <dbReference type="ARBA" id="ARBA00023163"/>
    </source>
</evidence>
<feature type="compositionally biased region" description="Basic and acidic residues" evidence="14">
    <location>
        <begin position="271"/>
        <end position="284"/>
    </location>
</feature>
<keyword evidence="17" id="KW-1185">Reference proteome</keyword>
<organism evidence="16 17">
    <name type="scientific">Ramazzottius varieornatus</name>
    <name type="common">Water bear</name>
    <name type="synonym">Tardigrade</name>
    <dbReference type="NCBI Taxonomy" id="947166"/>
    <lineage>
        <taxon>Eukaryota</taxon>
        <taxon>Metazoa</taxon>
        <taxon>Ecdysozoa</taxon>
        <taxon>Tardigrada</taxon>
        <taxon>Eutardigrada</taxon>
        <taxon>Parachela</taxon>
        <taxon>Hypsibioidea</taxon>
        <taxon>Ramazzottiidae</taxon>
        <taxon>Ramazzottius</taxon>
    </lineage>
</organism>
<feature type="compositionally biased region" description="Basic and acidic residues" evidence="14">
    <location>
        <begin position="597"/>
        <end position="615"/>
    </location>
</feature>
<feature type="region of interest" description="Disordered" evidence="14">
    <location>
        <begin position="572"/>
        <end position="615"/>
    </location>
</feature>
<feature type="compositionally biased region" description="Acidic residues" evidence="14">
    <location>
        <begin position="232"/>
        <end position="253"/>
    </location>
</feature>
<feature type="region of interest" description="Disordered" evidence="14">
    <location>
        <begin position="635"/>
        <end position="693"/>
    </location>
</feature>
<evidence type="ECO:0000256" key="8">
    <source>
        <dbReference type="ARBA" id="ARBA00023125"/>
    </source>
</evidence>
<dbReference type="PANTHER" id="PTHR46600:SF1">
    <property type="entry name" value="THAP DOMAIN-CONTAINING PROTEIN 1"/>
    <property type="match status" value="1"/>
</dbReference>
<evidence type="ECO:0000256" key="5">
    <source>
        <dbReference type="ARBA" id="ARBA00022833"/>
    </source>
</evidence>
<dbReference type="Pfam" id="PF05485">
    <property type="entry name" value="THAP"/>
    <property type="match status" value="1"/>
</dbReference>
<feature type="compositionally biased region" description="Low complexity" evidence="14">
    <location>
        <begin position="653"/>
        <end position="665"/>
    </location>
</feature>
<evidence type="ECO:0000313" key="16">
    <source>
        <dbReference type="EMBL" id="GAU89753.1"/>
    </source>
</evidence>
<keyword evidence="11" id="KW-0131">Cell cycle</keyword>
<evidence type="ECO:0000256" key="2">
    <source>
        <dbReference type="ARBA" id="ARBA00006177"/>
    </source>
</evidence>
<feature type="region of interest" description="Disordered" evidence="14">
    <location>
        <begin position="1"/>
        <end position="88"/>
    </location>
</feature>
<comment type="similarity">
    <text evidence="2">Belongs to the THAP1 family.</text>
</comment>
<evidence type="ECO:0000256" key="13">
    <source>
        <dbReference type="SAM" id="Coils"/>
    </source>
</evidence>
<keyword evidence="4 12" id="KW-0863">Zinc-finger</keyword>
<dbReference type="EMBL" id="BDGG01000001">
    <property type="protein sequence ID" value="GAU89753.1"/>
    <property type="molecule type" value="Genomic_DNA"/>
</dbReference>
<dbReference type="GO" id="GO:0043565">
    <property type="term" value="F:sequence-specific DNA binding"/>
    <property type="evidence" value="ECO:0007669"/>
    <property type="project" value="InterPro"/>
</dbReference>
<feature type="compositionally biased region" description="Acidic residues" evidence="14">
    <location>
        <begin position="17"/>
        <end position="29"/>
    </location>
</feature>
<feature type="compositionally biased region" description="Polar residues" evidence="14">
    <location>
        <begin position="30"/>
        <end position="43"/>
    </location>
</feature>
<evidence type="ECO:0000256" key="11">
    <source>
        <dbReference type="ARBA" id="ARBA00023306"/>
    </source>
</evidence>
<name>A0A1D1UTP9_RAMVA</name>
<dbReference type="Proteomes" id="UP000186922">
    <property type="component" value="Unassembled WGS sequence"/>
</dbReference>
<evidence type="ECO:0000256" key="3">
    <source>
        <dbReference type="ARBA" id="ARBA00022723"/>
    </source>
</evidence>
<keyword evidence="6" id="KW-0805">Transcription regulation</keyword>
<gene>
    <name evidence="16" type="primary">RvY_02264-1</name>
    <name evidence="16" type="synonym">RvY_02264.1</name>
    <name evidence="16" type="ORF">RvY_02264</name>
</gene>
<proteinExistence type="inferred from homology"/>
<dbReference type="PROSITE" id="PS50950">
    <property type="entry name" value="ZF_THAP"/>
    <property type="match status" value="1"/>
</dbReference>
<dbReference type="SUPFAM" id="SSF57716">
    <property type="entry name" value="Glucocorticoid receptor-like (DNA-binding domain)"/>
    <property type="match status" value="1"/>
</dbReference>
<evidence type="ECO:0000256" key="4">
    <source>
        <dbReference type="ARBA" id="ARBA00022771"/>
    </source>
</evidence>
<evidence type="ECO:0000256" key="12">
    <source>
        <dbReference type="PROSITE-ProRule" id="PRU00309"/>
    </source>
</evidence>
<dbReference type="InterPro" id="IPR026516">
    <property type="entry name" value="THAP1/10"/>
</dbReference>
<feature type="domain" description="THAP-type" evidence="15">
    <location>
        <begin position="90"/>
        <end position="184"/>
    </location>
</feature>
<dbReference type="InterPro" id="IPR006612">
    <property type="entry name" value="THAP_Znf"/>
</dbReference>
<keyword evidence="5" id="KW-0862">Zinc</keyword>
<evidence type="ECO:0000256" key="6">
    <source>
        <dbReference type="ARBA" id="ARBA00023015"/>
    </source>
</evidence>
<protein>
    <recommendedName>
        <fullName evidence="15">THAP-type domain-containing protein</fullName>
    </recommendedName>
</protein>
<keyword evidence="9" id="KW-0804">Transcription</keyword>
<evidence type="ECO:0000256" key="1">
    <source>
        <dbReference type="ARBA" id="ARBA00004642"/>
    </source>
</evidence>
<sequence>MEDILGEFLTTHPTAEAMEEVVNESEQMDDSSLQQTKDPTTTHLDGENEGEDEGEGAEMEEGEADEDQEGNTAETTEDANDGSVPSRVSQEKLVCVVPDCPNYQQNTPEVHAFPDGDEKPLVRRKWLFALNTSRAARNKPLDLVSLKQNPHFGLCVKHFNRQTDFDVGEDGKLTLKNDAVPSIFPVPQTILVNAAGNIPMEKSSSNSSRSLFARKSISNPPLKKSSTGQGEGGDEEEDDEVEGDDTASDEAVDGGEMTEGPSDSSPGSKRGRSDKGELERRRQLVEENVSVYRYGSPQKVGTNGGMTTTIFLPKSVVHGPLPAVEEVTSGSSSFKSEDEIAPGVVARSGSATSPLQRGKLRRKPPALGIHCQVEEDQLDPDESDEEIQEILHEAQSEIMDLKFALEESQADLAAERHKVAHLESRVNAWIRAHFTAQTLDAERLDTLNQVAQYYLDHARKGADSSKNVHAELELYRANFLRSQKETESYRLQIIELQGASTRELDRLQIQKTKNEKEAAETIHTLRRQLADSAVAAEHAKRAQLAAEESLRRVIGEGNVPSRAASQVIVVASGTQQSTPSTSPPKTPRFRAPRGSKKKEASVKKSAEEEAHSTHNEAVKLSLIDAAQALAAAEAVAEETPKATLGRGRKRGRPPGSTTKKTVVVVEPPAPSAAPSATQSPAKRTRGSAMRETSVDRAVRYLMSL</sequence>
<dbReference type="PANTHER" id="PTHR46600">
    <property type="entry name" value="THAP DOMAIN-CONTAINING"/>
    <property type="match status" value="1"/>
</dbReference>
<feature type="compositionally biased region" description="Basic residues" evidence="14">
    <location>
        <begin position="587"/>
        <end position="596"/>
    </location>
</feature>
<dbReference type="SMART" id="SM00980">
    <property type="entry name" value="THAP"/>
    <property type="match status" value="1"/>
</dbReference>
<feature type="compositionally biased region" description="Acidic residues" evidence="14">
    <location>
        <begin position="47"/>
        <end position="80"/>
    </location>
</feature>
<comment type="subcellular location">
    <subcellularLocation>
        <location evidence="1">Nucleus</location>
        <location evidence="1">Nucleoplasm</location>
    </subcellularLocation>
</comment>
<keyword evidence="10" id="KW-0539">Nucleus</keyword>
<dbReference type="OrthoDB" id="10655744at2759"/>
<dbReference type="GO" id="GO:0005654">
    <property type="term" value="C:nucleoplasm"/>
    <property type="evidence" value="ECO:0007669"/>
    <property type="project" value="UniProtKB-SubCell"/>
</dbReference>
<accession>A0A1D1UTP9</accession>
<evidence type="ECO:0000256" key="10">
    <source>
        <dbReference type="ARBA" id="ARBA00023242"/>
    </source>
</evidence>
<feature type="coiled-coil region" evidence="13">
    <location>
        <begin position="391"/>
        <end position="425"/>
    </location>
</feature>
<evidence type="ECO:0000259" key="15">
    <source>
        <dbReference type="PROSITE" id="PS50950"/>
    </source>
</evidence>
<dbReference type="AlphaFoldDB" id="A0A1D1UTP9"/>
<keyword evidence="7 13" id="KW-0175">Coiled coil</keyword>